<dbReference type="RefSeq" id="WP_188720552.1">
    <property type="nucleotide sequence ID" value="NZ_BMIF01000004.1"/>
</dbReference>
<dbReference type="InterPro" id="IPR041726">
    <property type="entry name" value="ACAD10_11_N"/>
</dbReference>
<dbReference type="InterPro" id="IPR052898">
    <property type="entry name" value="ACAD10-like"/>
</dbReference>
<dbReference type="Pfam" id="PF01636">
    <property type="entry name" value="APH"/>
    <property type="match status" value="1"/>
</dbReference>
<dbReference type="SUPFAM" id="SSF56112">
    <property type="entry name" value="Protein kinase-like (PK-like)"/>
    <property type="match status" value="1"/>
</dbReference>
<proteinExistence type="predicted"/>
<keyword evidence="3" id="KW-1185">Reference proteome</keyword>
<dbReference type="InterPro" id="IPR002575">
    <property type="entry name" value="Aminoglycoside_PTrfase"/>
</dbReference>
<organism evidence="2 3">
    <name type="scientific">Nitratireductor aestuarii</name>
    <dbReference type="NCBI Taxonomy" id="1735103"/>
    <lineage>
        <taxon>Bacteria</taxon>
        <taxon>Pseudomonadati</taxon>
        <taxon>Pseudomonadota</taxon>
        <taxon>Alphaproteobacteria</taxon>
        <taxon>Hyphomicrobiales</taxon>
        <taxon>Phyllobacteriaceae</taxon>
        <taxon>Nitratireductor</taxon>
    </lineage>
</organism>
<accession>A0A916RQA2</accession>
<comment type="caution">
    <text evidence="2">The sequence shown here is derived from an EMBL/GenBank/DDBJ whole genome shotgun (WGS) entry which is preliminary data.</text>
</comment>
<name>A0A916RQA2_9HYPH</name>
<dbReference type="PANTHER" id="PTHR47829">
    <property type="entry name" value="HYDROLASE, PUTATIVE (AFU_ORTHOLOGUE AFUA_1G12880)-RELATED"/>
    <property type="match status" value="1"/>
</dbReference>
<dbReference type="AlphaFoldDB" id="A0A916RQA2"/>
<dbReference type="Gene3D" id="3.90.1200.10">
    <property type="match status" value="1"/>
</dbReference>
<reference evidence="2" key="1">
    <citation type="journal article" date="2014" name="Int. J. Syst. Evol. Microbiol.">
        <title>Complete genome sequence of Corynebacterium casei LMG S-19264T (=DSM 44701T), isolated from a smear-ripened cheese.</title>
        <authorList>
            <consortium name="US DOE Joint Genome Institute (JGI-PGF)"/>
            <person name="Walter F."/>
            <person name="Albersmeier A."/>
            <person name="Kalinowski J."/>
            <person name="Ruckert C."/>
        </authorList>
    </citation>
    <scope>NUCLEOTIDE SEQUENCE</scope>
    <source>
        <strain evidence="2">CGMCC 1.15320</strain>
    </source>
</reference>
<sequence>MEADRLAGTEPLAEGGRIDRQRLASFLRDNVSGCSGEMTIERFRGGQSNPTMLISFENGRKLVLRKKPDGTLLPSAHAVDREFRVIKALAETDVPVPQAHVLCDDESIVGAMFYVMDFAQGRSFWDPSLPDLTQAERTAIFDEMNRTIAKLHSVDYLAIGLETFGKPGNYIGRQVGRWSKQYRASETETIEAMDRLIEWLPENLPADRPPALLHGDYRLDNMIIHPTEPRVIALLDWELSTLGDPVADFAYHMLTWHLPKKPYRGLADHDLEALGIPGIEQYRSTYFKRMGLEDIGPREWNTYLAYSFFRVAAIRQGIMKRVVDGTASSHFAQEAGKLARPTAELALQFAERADRAR</sequence>
<dbReference type="Proteomes" id="UP000636264">
    <property type="component" value="Unassembled WGS sequence"/>
</dbReference>
<evidence type="ECO:0000313" key="3">
    <source>
        <dbReference type="Proteomes" id="UP000636264"/>
    </source>
</evidence>
<evidence type="ECO:0000259" key="1">
    <source>
        <dbReference type="Pfam" id="PF01636"/>
    </source>
</evidence>
<gene>
    <name evidence="2" type="ORF">GCM10011385_16350</name>
</gene>
<dbReference type="InterPro" id="IPR011009">
    <property type="entry name" value="Kinase-like_dom_sf"/>
</dbReference>
<feature type="domain" description="Aminoglycoside phosphotransferase" evidence="1">
    <location>
        <begin position="39"/>
        <end position="272"/>
    </location>
</feature>
<dbReference type="CDD" id="cd05154">
    <property type="entry name" value="ACAD10_11_N-like"/>
    <property type="match status" value="1"/>
</dbReference>
<dbReference type="Gene3D" id="3.30.200.20">
    <property type="entry name" value="Phosphorylase Kinase, domain 1"/>
    <property type="match status" value="1"/>
</dbReference>
<evidence type="ECO:0000313" key="2">
    <source>
        <dbReference type="EMBL" id="GGA63273.1"/>
    </source>
</evidence>
<dbReference type="PANTHER" id="PTHR47829:SF3">
    <property type="entry name" value="AMINOGLYCOSIDE PHOSPHOTRANSFERASE DOMAIN-CONTAINING PROTEIN"/>
    <property type="match status" value="1"/>
</dbReference>
<dbReference type="EMBL" id="BMIF01000004">
    <property type="protein sequence ID" value="GGA63273.1"/>
    <property type="molecule type" value="Genomic_DNA"/>
</dbReference>
<reference evidence="2" key="2">
    <citation type="submission" date="2020-09" db="EMBL/GenBank/DDBJ databases">
        <authorList>
            <person name="Sun Q."/>
            <person name="Zhou Y."/>
        </authorList>
    </citation>
    <scope>NUCLEOTIDE SEQUENCE</scope>
    <source>
        <strain evidence="2">CGMCC 1.15320</strain>
    </source>
</reference>
<protein>
    <submittedName>
        <fullName evidence="2">Aminoglycoside phosphotransferase</fullName>
    </submittedName>
</protein>